<evidence type="ECO:0000313" key="3">
    <source>
        <dbReference type="EMBL" id="PON85753.1"/>
    </source>
</evidence>
<feature type="region of interest" description="Disordered" evidence="1">
    <location>
        <begin position="1"/>
        <end position="21"/>
    </location>
</feature>
<dbReference type="AlphaFoldDB" id="A0A2P5EJR0"/>
<comment type="caution">
    <text evidence="3">The sequence shown here is derived from an EMBL/GenBank/DDBJ whole genome shotgun (WGS) entry which is preliminary data.</text>
</comment>
<accession>A0A2P5EJR0</accession>
<feature type="compositionally biased region" description="Polar residues" evidence="1">
    <location>
        <begin position="60"/>
        <end position="75"/>
    </location>
</feature>
<feature type="compositionally biased region" description="Pro residues" evidence="1">
    <location>
        <begin position="80"/>
        <end position="89"/>
    </location>
</feature>
<keyword evidence="2" id="KW-0472">Membrane</keyword>
<dbReference type="InterPro" id="IPR037699">
    <property type="entry name" value="At5g65660-like"/>
</dbReference>
<name>A0A2P5EJR0_TREOI</name>
<dbReference type="STRING" id="63057.A0A2P5EJR0"/>
<reference evidence="4" key="1">
    <citation type="submission" date="2016-06" db="EMBL/GenBank/DDBJ databases">
        <title>Parallel loss of symbiosis genes in relatives of nitrogen-fixing non-legume Parasponia.</title>
        <authorList>
            <person name="Van Velzen R."/>
            <person name="Holmer R."/>
            <person name="Bu F."/>
            <person name="Rutten L."/>
            <person name="Van Zeijl A."/>
            <person name="Liu W."/>
            <person name="Santuari L."/>
            <person name="Cao Q."/>
            <person name="Sharma T."/>
            <person name="Shen D."/>
            <person name="Roswanjaya Y."/>
            <person name="Wardhani T."/>
            <person name="Kalhor M.S."/>
            <person name="Jansen J."/>
            <person name="Van den Hoogen J."/>
            <person name="Gungor B."/>
            <person name="Hartog M."/>
            <person name="Hontelez J."/>
            <person name="Verver J."/>
            <person name="Yang W.-C."/>
            <person name="Schijlen E."/>
            <person name="Repin R."/>
            <person name="Schilthuizen M."/>
            <person name="Schranz E."/>
            <person name="Heidstra R."/>
            <person name="Miyata K."/>
            <person name="Fedorova E."/>
            <person name="Kohlen W."/>
            <person name="Bisseling T."/>
            <person name="Smit S."/>
            <person name="Geurts R."/>
        </authorList>
    </citation>
    <scope>NUCLEOTIDE SEQUENCE [LARGE SCALE GENOMIC DNA]</scope>
    <source>
        <strain evidence="4">cv. RG33-2</strain>
    </source>
</reference>
<protein>
    <submittedName>
        <fullName evidence="3">Hydroxyproline-rich glycoprotein family protein</fullName>
    </submittedName>
</protein>
<evidence type="ECO:0000256" key="2">
    <source>
        <dbReference type="SAM" id="Phobius"/>
    </source>
</evidence>
<feature type="transmembrane region" description="Helical" evidence="2">
    <location>
        <begin position="24"/>
        <end position="50"/>
    </location>
</feature>
<dbReference type="PANTHER" id="PTHR34291">
    <property type="entry name" value="HYDROXYPROLINE-RICH GLYCOPROTEIN FAMILY PROTEIN"/>
    <property type="match status" value="1"/>
</dbReference>
<dbReference type="OrthoDB" id="1936969at2759"/>
<evidence type="ECO:0000256" key="1">
    <source>
        <dbReference type="SAM" id="MobiDB-lite"/>
    </source>
</evidence>
<keyword evidence="2" id="KW-1133">Transmembrane helix</keyword>
<feature type="region of interest" description="Disordered" evidence="1">
    <location>
        <begin position="60"/>
        <end position="98"/>
    </location>
</feature>
<feature type="compositionally biased region" description="Low complexity" evidence="1">
    <location>
        <begin position="9"/>
        <end position="21"/>
    </location>
</feature>
<keyword evidence="2" id="KW-0812">Transmembrane</keyword>
<dbReference type="EMBL" id="JXTC01000143">
    <property type="protein sequence ID" value="PON85753.1"/>
    <property type="molecule type" value="Genomic_DNA"/>
</dbReference>
<keyword evidence="4" id="KW-1185">Reference proteome</keyword>
<dbReference type="PANTHER" id="PTHR34291:SF7">
    <property type="entry name" value="PROTEIN, PUTATIVE-RELATED"/>
    <property type="match status" value="1"/>
</dbReference>
<proteinExistence type="predicted"/>
<dbReference type="InParanoid" id="A0A2P5EJR0"/>
<sequence length="154" mass="16778">MEEDKAIPSSSLSSTTSSGTRPSISFPLGIALLVIMLLCITAFFLCCLYWDRLRSLLRSNSDPQHNAADTSQTDFAHSPPQKPLRPPPMAKQKDQAQSTVPVLMPGDEVPRFIAIACPCEPPVMLVEKITVVVHKPSQYSCAYNTSTTTTTPSL</sequence>
<gene>
    <name evidence="3" type="ORF">TorRG33x02_184830</name>
</gene>
<dbReference type="Proteomes" id="UP000237000">
    <property type="component" value="Unassembled WGS sequence"/>
</dbReference>
<organism evidence="3 4">
    <name type="scientific">Trema orientale</name>
    <name type="common">Charcoal tree</name>
    <name type="synonym">Celtis orientalis</name>
    <dbReference type="NCBI Taxonomy" id="63057"/>
    <lineage>
        <taxon>Eukaryota</taxon>
        <taxon>Viridiplantae</taxon>
        <taxon>Streptophyta</taxon>
        <taxon>Embryophyta</taxon>
        <taxon>Tracheophyta</taxon>
        <taxon>Spermatophyta</taxon>
        <taxon>Magnoliopsida</taxon>
        <taxon>eudicotyledons</taxon>
        <taxon>Gunneridae</taxon>
        <taxon>Pentapetalae</taxon>
        <taxon>rosids</taxon>
        <taxon>fabids</taxon>
        <taxon>Rosales</taxon>
        <taxon>Cannabaceae</taxon>
        <taxon>Trema</taxon>
    </lineage>
</organism>
<evidence type="ECO:0000313" key="4">
    <source>
        <dbReference type="Proteomes" id="UP000237000"/>
    </source>
</evidence>